<dbReference type="PROSITE" id="PS00490">
    <property type="entry name" value="MOLYBDOPTERIN_PROK_2"/>
    <property type="match status" value="1"/>
</dbReference>
<dbReference type="InterPro" id="IPR041460">
    <property type="entry name" value="Molybdopterin_N"/>
</dbReference>
<dbReference type="GO" id="GO:0043546">
    <property type="term" value="F:molybdopterin cofactor binding"/>
    <property type="evidence" value="ECO:0007669"/>
    <property type="project" value="InterPro"/>
</dbReference>
<dbReference type="EC" id="1.7.2.3" evidence="10"/>
<keyword evidence="5" id="KW-0574">Periplasm</keyword>
<dbReference type="InterPro" id="IPR050612">
    <property type="entry name" value="Prok_Mopterin_Oxidored"/>
</dbReference>
<evidence type="ECO:0000256" key="3">
    <source>
        <dbReference type="ARBA" id="ARBA00022505"/>
    </source>
</evidence>
<feature type="domain" description="Molybdopterin oxidoreductase N-terminal" evidence="9">
    <location>
        <begin position="13"/>
        <end position="49"/>
    </location>
</feature>
<feature type="domain" description="Molybdopterin dinucleotide-binding" evidence="8">
    <location>
        <begin position="630"/>
        <end position="749"/>
    </location>
</feature>
<dbReference type="EMBL" id="CP000542">
    <property type="protein sequence ID" value="ABM59330.1"/>
    <property type="molecule type" value="Genomic_DNA"/>
</dbReference>
<accession>A1WNX3</accession>
<dbReference type="AlphaFoldDB" id="A1WNX3"/>
<dbReference type="OrthoDB" id="9815647at2"/>
<dbReference type="Proteomes" id="UP000000374">
    <property type="component" value="Chromosome"/>
</dbReference>
<dbReference type="PANTHER" id="PTHR43742">
    <property type="entry name" value="TRIMETHYLAMINE-N-OXIDE REDUCTASE"/>
    <property type="match status" value="1"/>
</dbReference>
<dbReference type="eggNOG" id="COG0243">
    <property type="taxonomic scope" value="Bacteria"/>
</dbReference>
<dbReference type="PANTHER" id="PTHR43742:SF10">
    <property type="entry name" value="TRIMETHYLAMINE-N-OXIDE REDUCTASE 2"/>
    <property type="match status" value="1"/>
</dbReference>
<dbReference type="Pfam" id="PF00384">
    <property type="entry name" value="Molybdopterin"/>
    <property type="match status" value="1"/>
</dbReference>
<gene>
    <name evidence="10" type="ordered locus">Veis_3613</name>
</gene>
<dbReference type="SUPFAM" id="SSF50692">
    <property type="entry name" value="ADC-like"/>
    <property type="match status" value="1"/>
</dbReference>
<evidence type="ECO:0000256" key="6">
    <source>
        <dbReference type="ARBA" id="ARBA00023002"/>
    </source>
</evidence>
<dbReference type="GO" id="GO:0009055">
    <property type="term" value="F:electron transfer activity"/>
    <property type="evidence" value="ECO:0007669"/>
    <property type="project" value="TreeGrafter"/>
</dbReference>
<evidence type="ECO:0000256" key="5">
    <source>
        <dbReference type="ARBA" id="ARBA00022764"/>
    </source>
</evidence>
<dbReference type="Gene3D" id="3.90.55.10">
    <property type="entry name" value="Dimethylsulfoxide Reductase, domain 3"/>
    <property type="match status" value="1"/>
</dbReference>
<organism evidence="10 11">
    <name type="scientific">Verminephrobacter eiseniae (strain EF01-2)</name>
    <dbReference type="NCBI Taxonomy" id="391735"/>
    <lineage>
        <taxon>Bacteria</taxon>
        <taxon>Pseudomonadati</taxon>
        <taxon>Pseudomonadota</taxon>
        <taxon>Betaproteobacteria</taxon>
        <taxon>Burkholderiales</taxon>
        <taxon>Comamonadaceae</taxon>
        <taxon>Verminephrobacter</taxon>
    </lineage>
</organism>
<sequence length="760" mass="82604">MPPSADSVRRVSHCSHWGAYTLLVKDGRIQGVEAFVDDPAPSPIIHSVATWADSAHRIAQPMVRASWRAQRGPNARAPGKEAFVPVSWDDALQLVADEIERVRSTHGNASIFAGSYGWTSSGRFHHAPSQLKRMLDLVGGYTGHAETYSLAAGTVILRHVLGNAEVCRGESSTLDTVAEHTETLVIFGALSPRTAQSEAGGIARHTLESHLRQLVARKVPIVLISPLRDDLPEWVPAQWWPVRPNTDTALMLALAGEVVAAGAHDADFLARCCSGADGFLRYLLGAQDGVRKDADWAAGITGIDAPRIRALARQLSGTRSMLCVSWSLQRADHGEQPFWAGLALAATLGQIGLPGGGIGYGYGSLGGVGAPIAMAKSPALPALRKPNAPFIPVARIADLLLHPGDSFTYEGKVLRYPDTRLVYWAGGNPFHHHQDLNRLRRAWARPETIIVQEPMWTATARRADIVLPATTSIERNDIAGNRRSSHLIAMQKAIEPLGQARSDYDIFRAIAQRLGVEAAFSEGRDEMDWLRHLYEVTREDVARRFQQQMPDFDTFWAEGAAEVPTRPHFTCLQSFRADPGAHPLNTESGRIVLWSQALEALGFDDCPPHPAWIEPAEWLGAAGAGERNALHLISRQPESKLHSQLDDAPASMAAKRHGREQVRIHPRDAALRGIVDGATVRLWNARGQCLASAWLTDTVRPGVLMLPTGSWYDPQDEGSNALDLSGNPNVLTIDKGSSHFGQGCAAHTCLVSIENFAGHA</sequence>
<keyword evidence="6 10" id="KW-0560">Oxidoreductase</keyword>
<dbReference type="InterPro" id="IPR006657">
    <property type="entry name" value="MoPterin_dinucl-bd_dom"/>
</dbReference>
<evidence type="ECO:0000259" key="8">
    <source>
        <dbReference type="Pfam" id="PF01568"/>
    </source>
</evidence>
<keyword evidence="4" id="KW-0479">Metal-binding</keyword>
<dbReference type="RefSeq" id="WP_011811321.1">
    <property type="nucleotide sequence ID" value="NC_008786.1"/>
</dbReference>
<dbReference type="Gene3D" id="2.40.40.20">
    <property type="match status" value="1"/>
</dbReference>
<dbReference type="GO" id="GO:0030151">
    <property type="term" value="F:molybdenum ion binding"/>
    <property type="evidence" value="ECO:0007669"/>
    <property type="project" value="TreeGrafter"/>
</dbReference>
<dbReference type="STRING" id="391735.Veis_3613"/>
<dbReference type="Gene3D" id="3.40.228.10">
    <property type="entry name" value="Dimethylsulfoxide Reductase, domain 2"/>
    <property type="match status" value="1"/>
</dbReference>
<name>A1WNX3_VEREI</name>
<dbReference type="HOGENOM" id="CLU_000422_13_3_4"/>
<dbReference type="Gene3D" id="3.40.50.740">
    <property type="match status" value="1"/>
</dbReference>
<dbReference type="Pfam" id="PF18364">
    <property type="entry name" value="Molybdopterin_N"/>
    <property type="match status" value="1"/>
</dbReference>
<keyword evidence="11" id="KW-1185">Reference proteome</keyword>
<evidence type="ECO:0000313" key="11">
    <source>
        <dbReference type="Proteomes" id="UP000000374"/>
    </source>
</evidence>
<feature type="domain" description="Molybdopterin oxidoreductase" evidence="7">
    <location>
        <begin position="57"/>
        <end position="512"/>
    </location>
</feature>
<dbReference type="SUPFAM" id="SSF53706">
    <property type="entry name" value="Formate dehydrogenase/DMSO reductase, domains 1-3"/>
    <property type="match status" value="1"/>
</dbReference>
<dbReference type="Pfam" id="PF01568">
    <property type="entry name" value="Molydop_binding"/>
    <property type="match status" value="1"/>
</dbReference>
<dbReference type="InterPro" id="IPR009010">
    <property type="entry name" value="Asp_de-COase-like_dom_sf"/>
</dbReference>
<evidence type="ECO:0000259" key="7">
    <source>
        <dbReference type="Pfam" id="PF00384"/>
    </source>
</evidence>
<dbReference type="InterPro" id="IPR006655">
    <property type="entry name" value="Mopterin_OxRdtase_prok_CS"/>
</dbReference>
<dbReference type="GeneID" id="76462013"/>
<evidence type="ECO:0000256" key="2">
    <source>
        <dbReference type="ARBA" id="ARBA00010312"/>
    </source>
</evidence>
<dbReference type="GO" id="GO:0009061">
    <property type="term" value="P:anaerobic respiration"/>
    <property type="evidence" value="ECO:0007669"/>
    <property type="project" value="TreeGrafter"/>
</dbReference>
<dbReference type="InterPro" id="IPR041954">
    <property type="entry name" value="CT_DMSOR/BSOR/TMAOR"/>
</dbReference>
<evidence type="ECO:0000313" key="10">
    <source>
        <dbReference type="EMBL" id="ABM59330.1"/>
    </source>
</evidence>
<proteinExistence type="inferred from homology"/>
<keyword evidence="3" id="KW-0500">Molybdenum</keyword>
<reference evidence="11" key="1">
    <citation type="submission" date="2006-12" db="EMBL/GenBank/DDBJ databases">
        <title>Complete sequence of chromosome 1 of Verminephrobacter eiseniae EF01-2.</title>
        <authorList>
            <person name="Copeland A."/>
            <person name="Lucas S."/>
            <person name="Lapidus A."/>
            <person name="Barry K."/>
            <person name="Detter J.C."/>
            <person name="Glavina del Rio T."/>
            <person name="Dalin E."/>
            <person name="Tice H."/>
            <person name="Pitluck S."/>
            <person name="Chertkov O."/>
            <person name="Brettin T."/>
            <person name="Bruce D."/>
            <person name="Han C."/>
            <person name="Tapia R."/>
            <person name="Gilna P."/>
            <person name="Schmutz J."/>
            <person name="Larimer F."/>
            <person name="Land M."/>
            <person name="Hauser L."/>
            <person name="Kyrpides N."/>
            <person name="Kim E."/>
            <person name="Stahl D."/>
            <person name="Richardson P."/>
        </authorList>
    </citation>
    <scope>NUCLEOTIDE SEQUENCE [LARGE SCALE GENOMIC DNA]</scope>
    <source>
        <strain evidence="11">EF01-2</strain>
    </source>
</reference>
<dbReference type="PROSITE" id="PS00932">
    <property type="entry name" value="MOLYBDOPTERIN_PROK_3"/>
    <property type="match status" value="1"/>
</dbReference>
<dbReference type="GO" id="GO:0050626">
    <property type="term" value="F:trimethylamine-N-oxide reductase (cytochrome c) activity"/>
    <property type="evidence" value="ECO:0007669"/>
    <property type="project" value="UniProtKB-EC"/>
</dbReference>
<dbReference type="InterPro" id="IPR006656">
    <property type="entry name" value="Mopterin_OxRdtase"/>
</dbReference>
<dbReference type="KEGG" id="vei:Veis_3613"/>
<evidence type="ECO:0000256" key="1">
    <source>
        <dbReference type="ARBA" id="ARBA00001942"/>
    </source>
</evidence>
<comment type="similarity">
    <text evidence="2">Belongs to the prokaryotic molybdopterin-containing oxidoreductase family.</text>
</comment>
<evidence type="ECO:0000259" key="9">
    <source>
        <dbReference type="Pfam" id="PF18364"/>
    </source>
</evidence>
<dbReference type="GO" id="GO:0030288">
    <property type="term" value="C:outer membrane-bounded periplasmic space"/>
    <property type="evidence" value="ECO:0007669"/>
    <property type="project" value="TreeGrafter"/>
</dbReference>
<dbReference type="CDD" id="cd02793">
    <property type="entry name" value="MopB_CT_DMSOR-BSOR-TMAOR"/>
    <property type="match status" value="1"/>
</dbReference>
<comment type="cofactor">
    <cofactor evidence="1">
        <name>Mo-bis(molybdopterin guanine dinucleotide)</name>
        <dbReference type="ChEBI" id="CHEBI:60539"/>
    </cofactor>
</comment>
<evidence type="ECO:0000256" key="4">
    <source>
        <dbReference type="ARBA" id="ARBA00022723"/>
    </source>
</evidence>
<protein>
    <submittedName>
        <fullName evidence="10">Trimethylamine-N-oxide reductase (Cytochrome c)</fullName>
        <ecNumber evidence="10">1.7.2.3</ecNumber>
    </submittedName>
</protein>